<evidence type="ECO:0000256" key="4">
    <source>
        <dbReference type="ARBA" id="ARBA00023065"/>
    </source>
</evidence>
<dbReference type="GO" id="GO:0030001">
    <property type="term" value="P:metal ion transport"/>
    <property type="evidence" value="ECO:0007669"/>
    <property type="project" value="TreeGrafter"/>
</dbReference>
<evidence type="ECO:0000256" key="3">
    <source>
        <dbReference type="ARBA" id="ARBA00022837"/>
    </source>
</evidence>
<gene>
    <name evidence="6" type="ORF">MNBD_GAMMA18-2212</name>
</gene>
<keyword evidence="4" id="KW-0813">Transport</keyword>
<sequence>VAVDVDLLSTPFDADGTGFDGFLDNSPVVINNNQITIIINDPETNIQNLIVNKINLDIDFTSDTDTAPTDPDNLRALPASDSEIVVVWDASTDDKGVTGYHVYRNGTLVGSTPYPVYRDTGLEIGIGYTYEVEAIDGRGQVSAKTGPTKPLMLDGMPDTKAPPAPTDLQASADNNSATLSWSQTEINDVVGFRILRKGSTTPVATVTSTTYTDLHLVSATEYCYRIEAYDAAGNTSAPSSETCVTTDGTIDPSSVSFSSATYKVDENAASITITVNRAGDISEAISVDYAASNGTAVDGEDFSAMSGTLDWAANDSNAKTFAVQIMSDSTTEGDETVNLALSSPSANTNLGTNTTAVLTIIDIVAGVCNGEITDGNITVDTTLAESCYKVPNGISVNSPANLTINPGVRLEFAAGTQLVVNSGASLSATGTKEQPILFTGGEALPGFWEGIEFYRSNSLNNQLDYVTIEYGVINIDTVSFSSAPTRFKVKNTTLRYASNLGMYIYGGSVLLDSFESNTLTLNDRPISLPAEMVGRLGNDSQYSGNADDRIHVFAAVIETAQTWQKQDIPYYMRSSSVYVVNAALTLEAGVSLAFNLDALLRVDSNGSLKAIGTEAEPILFTSGHEEVPGSWRGILFNGSNSFNNQLDYVIVEYGVINIDTYAFSPTRTRLGVKNTTSRYASNLGMYIHSSEVLLDAFENNILTLNDRPVSLPFEIVGQLGNDSQYSGNADDRIHVFAAVIETAQTWQKQDIPYYMRSSSAYDVNAALTLEAGVSLAFNLDAQLRVNIIGSLRAIGTEAEPILFTSGHEEMPGSWRGILFNGSNSFNNQLDYVIVEYAGGGGFSSSGNITSYCFNPTRFSVTNSIIKDSAGWGVYKHGTRCNITLSDNTYSNNASGDVNTP</sequence>
<evidence type="ECO:0000256" key="2">
    <source>
        <dbReference type="ARBA" id="ARBA00022737"/>
    </source>
</evidence>
<dbReference type="SUPFAM" id="SSF141072">
    <property type="entry name" value="CalX-like"/>
    <property type="match status" value="1"/>
</dbReference>
<dbReference type="InterPro" id="IPR036116">
    <property type="entry name" value="FN3_sf"/>
</dbReference>
<dbReference type="Gene3D" id="2.60.40.2030">
    <property type="match status" value="1"/>
</dbReference>
<organism evidence="6">
    <name type="scientific">hydrothermal vent metagenome</name>
    <dbReference type="NCBI Taxonomy" id="652676"/>
    <lineage>
        <taxon>unclassified sequences</taxon>
        <taxon>metagenomes</taxon>
        <taxon>ecological metagenomes</taxon>
    </lineage>
</organism>
<dbReference type="Gene3D" id="2.60.40.10">
    <property type="entry name" value="Immunoglobulins"/>
    <property type="match status" value="2"/>
</dbReference>
<dbReference type="InterPro" id="IPR051171">
    <property type="entry name" value="CaCA"/>
</dbReference>
<dbReference type="InterPro" id="IPR038081">
    <property type="entry name" value="CalX-like_sf"/>
</dbReference>
<dbReference type="AlphaFoldDB" id="A0A3B0Z2P1"/>
<keyword evidence="1" id="KW-0732">Signal</keyword>
<feature type="non-terminal residue" evidence="6">
    <location>
        <position position="1"/>
    </location>
</feature>
<reference evidence="6" key="1">
    <citation type="submission" date="2018-06" db="EMBL/GenBank/DDBJ databases">
        <authorList>
            <person name="Zhirakovskaya E."/>
        </authorList>
    </citation>
    <scope>NUCLEOTIDE SEQUENCE</scope>
</reference>
<dbReference type="SMART" id="SM00060">
    <property type="entry name" value="FN3"/>
    <property type="match status" value="2"/>
</dbReference>
<dbReference type="PANTHER" id="PTHR11878">
    <property type="entry name" value="SODIUM/CALCIUM EXCHANGER"/>
    <property type="match status" value="1"/>
</dbReference>
<evidence type="ECO:0000259" key="5">
    <source>
        <dbReference type="PROSITE" id="PS50853"/>
    </source>
</evidence>
<keyword evidence="3" id="KW-0106">Calcium</keyword>
<dbReference type="CDD" id="cd00063">
    <property type="entry name" value="FN3"/>
    <property type="match status" value="2"/>
</dbReference>
<feature type="domain" description="Fibronectin type-III" evidence="5">
    <location>
        <begin position="164"/>
        <end position="249"/>
    </location>
</feature>
<dbReference type="EMBL" id="UOFP01000188">
    <property type="protein sequence ID" value="VAW87548.1"/>
    <property type="molecule type" value="Genomic_DNA"/>
</dbReference>
<dbReference type="InterPro" id="IPR003644">
    <property type="entry name" value="Calx_beta"/>
</dbReference>
<keyword evidence="2" id="KW-0677">Repeat</keyword>
<dbReference type="Pfam" id="PF00041">
    <property type="entry name" value="fn3"/>
    <property type="match status" value="1"/>
</dbReference>
<dbReference type="PROSITE" id="PS50853">
    <property type="entry name" value="FN3"/>
    <property type="match status" value="1"/>
</dbReference>
<dbReference type="GO" id="GO:0016020">
    <property type="term" value="C:membrane"/>
    <property type="evidence" value="ECO:0007669"/>
    <property type="project" value="InterPro"/>
</dbReference>
<dbReference type="PANTHER" id="PTHR11878:SF65">
    <property type="entry name" value="NA_CA-EXCHANGE PROTEIN, ISOFORM G"/>
    <property type="match status" value="1"/>
</dbReference>
<accession>A0A3B0Z2P1</accession>
<proteinExistence type="predicted"/>
<dbReference type="SMART" id="SM00237">
    <property type="entry name" value="Calx_beta"/>
    <property type="match status" value="1"/>
</dbReference>
<dbReference type="GO" id="GO:0007154">
    <property type="term" value="P:cell communication"/>
    <property type="evidence" value="ECO:0007669"/>
    <property type="project" value="InterPro"/>
</dbReference>
<dbReference type="Pfam" id="PF03160">
    <property type="entry name" value="Calx-beta"/>
    <property type="match status" value="1"/>
</dbReference>
<keyword evidence="4" id="KW-0406">Ion transport</keyword>
<name>A0A3B0Z2P1_9ZZZZ</name>
<dbReference type="InterPro" id="IPR003961">
    <property type="entry name" value="FN3_dom"/>
</dbReference>
<dbReference type="SUPFAM" id="SSF49265">
    <property type="entry name" value="Fibronectin type III"/>
    <property type="match status" value="1"/>
</dbReference>
<evidence type="ECO:0000256" key="1">
    <source>
        <dbReference type="ARBA" id="ARBA00022729"/>
    </source>
</evidence>
<evidence type="ECO:0000313" key="6">
    <source>
        <dbReference type="EMBL" id="VAW87548.1"/>
    </source>
</evidence>
<dbReference type="InterPro" id="IPR013783">
    <property type="entry name" value="Ig-like_fold"/>
</dbReference>
<protein>
    <recommendedName>
        <fullName evidence="5">Fibronectin type-III domain-containing protein</fullName>
    </recommendedName>
</protein>